<dbReference type="EMBL" id="JAMYWD010000005">
    <property type="protein sequence ID" value="KAJ4971827.1"/>
    <property type="molecule type" value="Genomic_DNA"/>
</dbReference>
<dbReference type="PANTHER" id="PTHR47926:SF507">
    <property type="entry name" value="DYW DOMAIN-CONTAINING PROTEIN"/>
    <property type="match status" value="1"/>
</dbReference>
<accession>A0A9Q0KJP2</accession>
<dbReference type="Gene3D" id="1.25.40.10">
    <property type="entry name" value="Tetratricopeptide repeat domain"/>
    <property type="match status" value="2"/>
</dbReference>
<dbReference type="InterPro" id="IPR046848">
    <property type="entry name" value="E_motif"/>
</dbReference>
<evidence type="ECO:0000313" key="4">
    <source>
        <dbReference type="EMBL" id="KAJ4971827.1"/>
    </source>
</evidence>
<sequence length="558" mass="63658">MNSVYKLHIRFIKTGLHKDHFALRQLLLSAVPLVPESLPYARSVFDHIPNPDTFSWNTLIRAHSRASPCEALSFFHAMHRNGVSPDHFTFPFVLKACALLQRGQELHTLILKLGLDSDIFVMNALIHLLGCCGLVNIALKVFEEMTRRDLVSWSSLIACFANNGFGHEAFAVFREMQVTTDIIPDEVMIVSLISAVSSLGTLELGRWLYVFIYRNGFDLTILLGTSLIDMFSRCGSIVEARRVFDEMPTRNVHTWTALINGLAVHGQSREALRMFYEMKRSGLQPDCVTFIGVLLACSHGGLVEYGCQVFASIRNEYDVEPMLEHYGCMVDLLGRAGMLTEAYDFLKKMPIRPNSILWRTLLGACAYHRNVHLAKRVKEQISELDPNHDGDYVLLSNVYGGVGRWTEKAGVRNLMEVRMIEKKPGCSLIEVDQVIHEFVAGDYLHSQSKEIREFLCSIIKRLRVMGYVPDTSNVLFDIEEEEKEHNLNYHSEKLAVAFGLLNVCGRKAIRVTKNLRICQDCHCFMKLVSNIYNRDIIVRDRNRFHHFSKGICSCKEYW</sequence>
<dbReference type="GO" id="GO:0003723">
    <property type="term" value="F:RNA binding"/>
    <property type="evidence" value="ECO:0007669"/>
    <property type="project" value="InterPro"/>
</dbReference>
<dbReference type="Proteomes" id="UP001141806">
    <property type="component" value="Unassembled WGS sequence"/>
</dbReference>
<keyword evidence="1" id="KW-0677">Repeat</keyword>
<name>A0A9Q0KJP2_9MAGN</name>
<evidence type="ECO:0000313" key="5">
    <source>
        <dbReference type="Proteomes" id="UP001141806"/>
    </source>
</evidence>
<dbReference type="NCBIfam" id="TIGR00756">
    <property type="entry name" value="PPR"/>
    <property type="match status" value="3"/>
</dbReference>
<dbReference type="InterPro" id="IPR002885">
    <property type="entry name" value="PPR_rpt"/>
</dbReference>
<evidence type="ECO:0000256" key="2">
    <source>
        <dbReference type="PROSITE-ProRule" id="PRU00708"/>
    </source>
</evidence>
<dbReference type="InterPro" id="IPR011990">
    <property type="entry name" value="TPR-like_helical_dom_sf"/>
</dbReference>
<feature type="repeat" description="PPR" evidence="2">
    <location>
        <begin position="52"/>
        <end position="85"/>
    </location>
</feature>
<dbReference type="Pfam" id="PF14432">
    <property type="entry name" value="DYW_deaminase"/>
    <property type="match status" value="1"/>
</dbReference>
<dbReference type="Pfam" id="PF20431">
    <property type="entry name" value="E_motif"/>
    <property type="match status" value="1"/>
</dbReference>
<gene>
    <name evidence="4" type="ORF">NE237_004926</name>
</gene>
<feature type="domain" description="DYW" evidence="3">
    <location>
        <begin position="466"/>
        <end position="558"/>
    </location>
</feature>
<dbReference type="Pfam" id="PF13041">
    <property type="entry name" value="PPR_2"/>
    <property type="match status" value="2"/>
</dbReference>
<dbReference type="OrthoDB" id="185373at2759"/>
<reference evidence="4" key="1">
    <citation type="journal article" date="2023" name="Plant J.">
        <title>The genome of the king protea, Protea cynaroides.</title>
        <authorList>
            <person name="Chang J."/>
            <person name="Duong T.A."/>
            <person name="Schoeman C."/>
            <person name="Ma X."/>
            <person name="Roodt D."/>
            <person name="Barker N."/>
            <person name="Li Z."/>
            <person name="Van de Peer Y."/>
            <person name="Mizrachi E."/>
        </authorList>
    </citation>
    <scope>NUCLEOTIDE SEQUENCE</scope>
    <source>
        <tissue evidence="4">Young leaves</tissue>
    </source>
</reference>
<dbReference type="AlphaFoldDB" id="A0A9Q0KJP2"/>
<dbReference type="PROSITE" id="PS51375">
    <property type="entry name" value="PPR"/>
    <property type="match status" value="3"/>
</dbReference>
<dbReference type="InterPro" id="IPR046960">
    <property type="entry name" value="PPR_At4g14850-like_plant"/>
</dbReference>
<dbReference type="GO" id="GO:0008270">
    <property type="term" value="F:zinc ion binding"/>
    <property type="evidence" value="ECO:0007669"/>
    <property type="project" value="InterPro"/>
</dbReference>
<dbReference type="FunFam" id="1.25.40.10:FF:000427">
    <property type="entry name" value="Pentatricopeptide repeat-containing protein chloroplastic"/>
    <property type="match status" value="1"/>
</dbReference>
<dbReference type="FunFam" id="1.25.40.10:FF:001093">
    <property type="entry name" value="Pentatricopeptide repeat-containing protein At2g34400"/>
    <property type="match status" value="1"/>
</dbReference>
<evidence type="ECO:0000256" key="1">
    <source>
        <dbReference type="ARBA" id="ARBA00022737"/>
    </source>
</evidence>
<organism evidence="4 5">
    <name type="scientific">Protea cynaroides</name>
    <dbReference type="NCBI Taxonomy" id="273540"/>
    <lineage>
        <taxon>Eukaryota</taxon>
        <taxon>Viridiplantae</taxon>
        <taxon>Streptophyta</taxon>
        <taxon>Embryophyta</taxon>
        <taxon>Tracheophyta</taxon>
        <taxon>Spermatophyta</taxon>
        <taxon>Magnoliopsida</taxon>
        <taxon>Proteales</taxon>
        <taxon>Proteaceae</taxon>
        <taxon>Protea</taxon>
    </lineage>
</organism>
<feature type="repeat" description="PPR" evidence="2">
    <location>
        <begin position="118"/>
        <end position="152"/>
    </location>
</feature>
<comment type="caution">
    <text evidence="4">The sequence shown here is derived from an EMBL/GenBank/DDBJ whole genome shotgun (WGS) entry which is preliminary data.</text>
</comment>
<proteinExistence type="predicted"/>
<keyword evidence="5" id="KW-1185">Reference proteome</keyword>
<feature type="repeat" description="PPR" evidence="2">
    <location>
        <begin position="251"/>
        <end position="285"/>
    </location>
</feature>
<evidence type="ECO:0000259" key="3">
    <source>
        <dbReference type="Pfam" id="PF14432"/>
    </source>
</evidence>
<dbReference type="Pfam" id="PF01535">
    <property type="entry name" value="PPR"/>
    <property type="match status" value="3"/>
</dbReference>
<dbReference type="PANTHER" id="PTHR47926">
    <property type="entry name" value="PENTATRICOPEPTIDE REPEAT-CONTAINING PROTEIN"/>
    <property type="match status" value="1"/>
</dbReference>
<protein>
    <recommendedName>
        <fullName evidence="3">DYW domain-containing protein</fullName>
    </recommendedName>
</protein>
<dbReference type="GO" id="GO:0009451">
    <property type="term" value="P:RNA modification"/>
    <property type="evidence" value="ECO:0007669"/>
    <property type="project" value="InterPro"/>
</dbReference>
<dbReference type="InterPro" id="IPR032867">
    <property type="entry name" value="DYW_dom"/>
</dbReference>